<gene>
    <name evidence="4" type="ORF">ABU178_19325</name>
</gene>
<dbReference type="Pfam" id="PF12833">
    <property type="entry name" value="HTH_18"/>
    <property type="match status" value="1"/>
</dbReference>
<dbReference type="Pfam" id="PF06719">
    <property type="entry name" value="AraC_N"/>
    <property type="match status" value="1"/>
</dbReference>
<dbReference type="InterPro" id="IPR009057">
    <property type="entry name" value="Homeodomain-like_sf"/>
</dbReference>
<organism evidence="4 5">
    <name type="scientific">Pantoea osteomyelitidis</name>
    <dbReference type="NCBI Taxonomy" id="3230026"/>
    <lineage>
        <taxon>Bacteria</taxon>
        <taxon>Pseudomonadati</taxon>
        <taxon>Pseudomonadota</taxon>
        <taxon>Gammaproteobacteria</taxon>
        <taxon>Enterobacterales</taxon>
        <taxon>Erwiniaceae</taxon>
        <taxon>Pantoea</taxon>
    </lineage>
</organism>
<dbReference type="PANTHER" id="PTHR43436:SF1">
    <property type="entry name" value="TRANSCRIPTIONAL REGULATORY PROTEIN"/>
    <property type="match status" value="1"/>
</dbReference>
<proteinExistence type="predicted"/>
<dbReference type="Gene3D" id="1.10.10.60">
    <property type="entry name" value="Homeodomain-like"/>
    <property type="match status" value="2"/>
</dbReference>
<dbReference type="InterPro" id="IPR018060">
    <property type="entry name" value="HTH_AraC"/>
</dbReference>
<dbReference type="Proteomes" id="UP001611251">
    <property type="component" value="Unassembled WGS sequence"/>
</dbReference>
<sequence length="313" mass="34977">MFMNSENESLLAGLARVITIRTHGTGDFDTPVEGLTFFRREAPTNPVMCMIEPSIVLVVRGAKQMWVGGKAYRYDTSDFLLTSLDLPADSEVLTASHDEPCIGLSLKLDLRATAELIAQGGLPPRRSRGITSGVGIGTATAEVLRPFGRLLDLLDEPDAIPVLAPLIQREIHFRLLMSDQASRLRQIASIDSQGHRVARAIDWLKKNYSAPLRVEDLAARVQMSVPTFHQHFRQLTAMSPLQYQKWLRLNEARRLMMNEYLDASSACYKVGYESPSQFSREYSRYFGLPPKKDIAALRETDSSAAASRVPLRK</sequence>
<reference evidence="4 5" key="1">
    <citation type="submission" date="2024-08" db="EMBL/GenBank/DDBJ databases">
        <title>Pantoea ronii - a newly identified human opportunistic pathogen.</title>
        <authorList>
            <person name="Keidar-Friedman D."/>
            <person name="Sorek N."/>
            <person name="Leshin-Carmel D."/>
            <person name="Tsur A."/>
            <person name="Amsalem M."/>
            <person name="Tolkach D."/>
            <person name="Brosh-Nissimov T."/>
        </authorList>
    </citation>
    <scope>NUCLEOTIDE SEQUENCE [LARGE SCALE GENOMIC DNA]</scope>
    <source>
        <strain evidence="4 5">AA23256</strain>
    </source>
</reference>
<keyword evidence="5" id="KW-1185">Reference proteome</keyword>
<dbReference type="EMBL" id="JBGFSN010000012">
    <property type="protein sequence ID" value="MFH8136300.1"/>
    <property type="molecule type" value="Genomic_DNA"/>
</dbReference>
<evidence type="ECO:0000259" key="3">
    <source>
        <dbReference type="PROSITE" id="PS01124"/>
    </source>
</evidence>
<keyword evidence="2" id="KW-0804">Transcription</keyword>
<evidence type="ECO:0000313" key="5">
    <source>
        <dbReference type="Proteomes" id="UP001611251"/>
    </source>
</evidence>
<dbReference type="SMART" id="SM00342">
    <property type="entry name" value="HTH_ARAC"/>
    <property type="match status" value="1"/>
</dbReference>
<evidence type="ECO:0000313" key="4">
    <source>
        <dbReference type="EMBL" id="MFH8136300.1"/>
    </source>
</evidence>
<protein>
    <submittedName>
        <fullName evidence="4">AraC family transcriptional regulator N-terminal domain-containing protein</fullName>
    </submittedName>
</protein>
<comment type="caution">
    <text evidence="4">The sequence shown here is derived from an EMBL/GenBank/DDBJ whole genome shotgun (WGS) entry which is preliminary data.</text>
</comment>
<dbReference type="PROSITE" id="PS01124">
    <property type="entry name" value="HTH_ARAC_FAMILY_2"/>
    <property type="match status" value="1"/>
</dbReference>
<dbReference type="InterPro" id="IPR009594">
    <property type="entry name" value="Tscrpt_reg_HTH_AraC_N"/>
</dbReference>
<dbReference type="PANTHER" id="PTHR43436">
    <property type="entry name" value="ARAC-FAMILY TRANSCRIPTIONAL REGULATOR"/>
    <property type="match status" value="1"/>
</dbReference>
<evidence type="ECO:0000256" key="1">
    <source>
        <dbReference type="ARBA" id="ARBA00023015"/>
    </source>
</evidence>
<evidence type="ECO:0000256" key="2">
    <source>
        <dbReference type="ARBA" id="ARBA00023163"/>
    </source>
</evidence>
<name>A0ABW7Q2D6_9GAMM</name>
<dbReference type="RefSeq" id="WP_397217964.1">
    <property type="nucleotide sequence ID" value="NZ_JBGFSN010000012.1"/>
</dbReference>
<dbReference type="SUPFAM" id="SSF46689">
    <property type="entry name" value="Homeodomain-like"/>
    <property type="match status" value="2"/>
</dbReference>
<accession>A0ABW7Q2D6</accession>
<keyword evidence="1" id="KW-0805">Transcription regulation</keyword>
<feature type="domain" description="HTH araC/xylS-type" evidence="3">
    <location>
        <begin position="198"/>
        <end position="296"/>
    </location>
</feature>